<dbReference type="RefSeq" id="XP_042609819.1">
    <property type="nucleotide sequence ID" value="XM_042753885.1"/>
</dbReference>
<sequence>MGVSTQQTSFPYRHSLFKLTSFPYRRSLFNFDAPCRCQRQITLVCVEGTELPPIQKCTECCSRYHCPLCNSNIFKPTDRYRVIIHLKAHLATSVKYKDAKKCFGEGLSRGDPLRRRCRLPYPVINMYSLEGCGVVNVKKLPQAVRDMCVPFKIVQCRNCRCVFSKTGWGTVETEDMETCEGFIQTLNFLSIAQTASFRGQE</sequence>
<evidence type="ECO:0000313" key="1">
    <source>
        <dbReference type="RefSeq" id="XP_042609819.1"/>
    </source>
</evidence>
<name>A0A9R0ASN6_CYPCA</name>
<dbReference type="AlphaFoldDB" id="A0A9R0ASN6"/>
<reference evidence="1" key="1">
    <citation type="submission" date="2025-08" db="UniProtKB">
        <authorList>
            <consortium name="RefSeq"/>
        </authorList>
    </citation>
    <scope>IDENTIFICATION</scope>
    <source>
        <tissue evidence="1">Muscle</tissue>
    </source>
</reference>
<organism evidence="1">
    <name type="scientific">Cyprinus carpio</name>
    <name type="common">Common carp</name>
    <dbReference type="NCBI Taxonomy" id="7962"/>
    <lineage>
        <taxon>Eukaryota</taxon>
        <taxon>Metazoa</taxon>
        <taxon>Chordata</taxon>
        <taxon>Craniata</taxon>
        <taxon>Vertebrata</taxon>
        <taxon>Euteleostomi</taxon>
        <taxon>Actinopterygii</taxon>
        <taxon>Neopterygii</taxon>
        <taxon>Teleostei</taxon>
        <taxon>Ostariophysi</taxon>
        <taxon>Cypriniformes</taxon>
        <taxon>Cyprinidae</taxon>
        <taxon>Cyprininae</taxon>
        <taxon>Cyprinus</taxon>
    </lineage>
</organism>
<dbReference type="Proteomes" id="UP001155660">
    <property type="component" value="Unplaced"/>
</dbReference>
<dbReference type="KEGG" id="ccar:122142825"/>
<dbReference type="GeneID" id="122142825"/>
<accession>A0A9R0ASN6</accession>
<proteinExistence type="predicted"/>
<protein>
    <submittedName>
        <fullName evidence="1">Uncharacterized protein LOC122142825</fullName>
    </submittedName>
</protein>
<gene>
    <name evidence="1" type="primary">LOC122142825</name>
</gene>
<dbReference type="OrthoDB" id="6159302at2759"/>